<evidence type="ECO:0000313" key="2">
    <source>
        <dbReference type="EMBL" id="GBR47408.1"/>
    </source>
</evidence>
<gene>
    <name evidence="2" type="ORF">AA106556_1438</name>
</gene>
<dbReference type="PANTHER" id="PTHR40254">
    <property type="entry name" value="BLR0577 PROTEIN"/>
    <property type="match status" value="1"/>
</dbReference>
<sequence>MNPLVIIGGGASGAITALNLRKLLPKAPPILVIEPRKQLGLGLAYSTQCLEHRINVPASKMSAVRLDPTDFARWLAEHDDGALAEAEDRYPSRALFGHYLADRLAPYVLEGTVVHVRDRVEHVEGSGPFTLTTARGDQIVAARVVIATSHPAPALPAFLAQSPRVIENPWADKALEAIGADERVAIIGTGLSMADVIATLSARGHRAPVLAFSRRGLRSRGHASAPSSPFGVYGAERATRLLAQIRENIAQSGDWHAVIDAVRQQGYAIWSQLAPAERRRVVRHLRPFWDVHRFRIAPQIEATLNAQIAENRLEILAARLEGVAPDGTLMLRERGGKRRHWVADRVINTTGPDHRGLLQKTSFLQDLAQAGLIAPDPSGLGVHTDHDYRAVGQKSLFIIGPLARGTFGELMGFPEITAHAELGAASIVRTLTGEGFIQ</sequence>
<dbReference type="RefSeq" id="WP_068168465.1">
    <property type="nucleotide sequence ID" value="NZ_BAQB01000022.1"/>
</dbReference>
<proteinExistence type="predicted"/>
<dbReference type="PANTHER" id="PTHR40254:SF1">
    <property type="entry name" value="BLR0577 PROTEIN"/>
    <property type="match status" value="1"/>
</dbReference>
<dbReference type="Gene3D" id="3.50.50.60">
    <property type="entry name" value="FAD/NAD(P)-binding domain"/>
    <property type="match status" value="1"/>
</dbReference>
<accession>A0ABQ0QJU8</accession>
<dbReference type="Proteomes" id="UP001062443">
    <property type="component" value="Unassembled WGS sequence"/>
</dbReference>
<dbReference type="SUPFAM" id="SSF51971">
    <property type="entry name" value="Nucleotide-binding domain"/>
    <property type="match status" value="1"/>
</dbReference>
<reference evidence="2" key="1">
    <citation type="submission" date="2013-04" db="EMBL/GenBank/DDBJ databases">
        <title>The genome sequencing project of 58 acetic acid bacteria.</title>
        <authorList>
            <person name="Okamoto-Kainuma A."/>
            <person name="Ishikawa M."/>
            <person name="Umino S."/>
            <person name="Koizumi Y."/>
            <person name="Shiwa Y."/>
            <person name="Yoshikawa H."/>
            <person name="Matsutani M."/>
            <person name="Matsushita K."/>
        </authorList>
    </citation>
    <scope>NUCLEOTIDE SEQUENCE</scope>
    <source>
        <strain evidence="2">NBRC 106556</strain>
    </source>
</reference>
<evidence type="ECO:0000313" key="3">
    <source>
        <dbReference type="Proteomes" id="UP001062443"/>
    </source>
</evidence>
<evidence type="ECO:0000259" key="1">
    <source>
        <dbReference type="Pfam" id="PF13454"/>
    </source>
</evidence>
<dbReference type="InterPro" id="IPR052189">
    <property type="entry name" value="L-asp_N-monooxygenase_NS-form"/>
</dbReference>
<protein>
    <recommendedName>
        <fullName evidence="1">FAD-dependent urate hydroxylase HpyO/Asp monooxygenase CreE-like FAD/NAD(P)-binding domain-containing protein</fullName>
    </recommendedName>
</protein>
<dbReference type="EMBL" id="BAQB01000022">
    <property type="protein sequence ID" value="GBR47408.1"/>
    <property type="molecule type" value="Genomic_DNA"/>
</dbReference>
<dbReference type="PRINTS" id="PR00368">
    <property type="entry name" value="FADPNR"/>
</dbReference>
<comment type="caution">
    <text evidence="2">The sequence shown here is derived from an EMBL/GenBank/DDBJ whole genome shotgun (WGS) entry which is preliminary data.</text>
</comment>
<organism evidence="2 3">
    <name type="scientific">Neokomagataea tanensis NBRC 106556</name>
    <dbReference type="NCBI Taxonomy" id="1223519"/>
    <lineage>
        <taxon>Bacteria</taxon>
        <taxon>Pseudomonadati</taxon>
        <taxon>Pseudomonadota</taxon>
        <taxon>Alphaproteobacteria</taxon>
        <taxon>Acetobacterales</taxon>
        <taxon>Acetobacteraceae</taxon>
        <taxon>Neokomagataea</taxon>
    </lineage>
</organism>
<dbReference type="Pfam" id="PF13454">
    <property type="entry name" value="NAD_binding_9"/>
    <property type="match status" value="1"/>
</dbReference>
<dbReference type="SUPFAM" id="SSF51905">
    <property type="entry name" value="FAD/NAD(P)-binding domain"/>
    <property type="match status" value="1"/>
</dbReference>
<dbReference type="InterPro" id="IPR036188">
    <property type="entry name" value="FAD/NAD-bd_sf"/>
</dbReference>
<keyword evidence="3" id="KW-1185">Reference proteome</keyword>
<dbReference type="InterPro" id="IPR038732">
    <property type="entry name" value="HpyO/CreE_NAD-binding"/>
</dbReference>
<name>A0ABQ0QJU8_9PROT</name>
<feature type="domain" description="FAD-dependent urate hydroxylase HpyO/Asp monooxygenase CreE-like FAD/NAD(P)-binding" evidence="1">
    <location>
        <begin position="5"/>
        <end position="150"/>
    </location>
</feature>